<reference evidence="4 5" key="1">
    <citation type="journal article" date="2017" name="Mycologia">
        <title>Bifiguratus adelaidae, gen. et sp. nov., a new member of Mucoromycotina in endophytic and soil-dwelling habitats.</title>
        <authorList>
            <person name="Torres-Cruz T.J."/>
            <person name="Billingsley Tobias T.L."/>
            <person name="Almatruk M."/>
            <person name="Hesse C."/>
            <person name="Kuske C.R."/>
            <person name="Desiro A."/>
            <person name="Benucci G.M."/>
            <person name="Bonito G."/>
            <person name="Stajich J.E."/>
            <person name="Dunlap C."/>
            <person name="Arnold A.E."/>
            <person name="Porras-Alfaro A."/>
        </authorList>
    </citation>
    <scope>NUCLEOTIDE SEQUENCE [LARGE SCALE GENOMIC DNA]</scope>
    <source>
        <strain evidence="4 5">AZ0501</strain>
    </source>
</reference>
<evidence type="ECO:0000256" key="1">
    <source>
        <dbReference type="SAM" id="MobiDB-lite"/>
    </source>
</evidence>
<sequence length="413" mass="44644">MRFISLVPIFVLSVIPRYASQTVWRRQAAAASASASISTLTTSTCGVDGNVDNICAPAAGATWQNGSFYQFLWFNRFPAYATTTLIDIWLFLYENGNNYPLYNFTQVNNYGQYTVQVTDAWFKNSHIPTLAPGSANQTWSARVFITTNNVVDPVTELNDPDSIFPKGNIFNLVQQAPPLVKSSSAAHSSTASSSADSTGHSSTTASSTLSISSSSAMLGVNNGKLAAWIIGVIVAACVVFVIACIALIWAVFAYRKHRQHGPVQLVDRESSITQTSHDHDPGAAMLGEKGEGEGKGKTYDEASVRSDGAMLGAAAGMYNNRSNNNNSLSNLSEKNSLAENGWTPLQGAHRPGPIPLTALSNPFADASEQDSIRRLAMSQELLRRELEAEGTQMHKVQRRTLSPLHIHEADNVE</sequence>
<feature type="signal peptide" evidence="3">
    <location>
        <begin position="1"/>
        <end position="21"/>
    </location>
</feature>
<keyword evidence="3" id="KW-0732">Signal</keyword>
<feature type="compositionally biased region" description="Basic and acidic residues" evidence="1">
    <location>
        <begin position="288"/>
        <end position="299"/>
    </location>
</feature>
<evidence type="ECO:0008006" key="6">
    <source>
        <dbReference type="Google" id="ProtNLM"/>
    </source>
</evidence>
<dbReference type="AlphaFoldDB" id="A0A261Y1T0"/>
<dbReference type="OrthoDB" id="2278929at2759"/>
<evidence type="ECO:0000313" key="5">
    <source>
        <dbReference type="Proteomes" id="UP000242875"/>
    </source>
</evidence>
<proteinExistence type="predicted"/>
<protein>
    <recommendedName>
        <fullName evidence="6">Mid2 domain-containing protein</fullName>
    </recommendedName>
</protein>
<feature type="compositionally biased region" description="Basic and acidic residues" evidence="1">
    <location>
        <begin position="272"/>
        <end position="281"/>
    </location>
</feature>
<feature type="region of interest" description="Disordered" evidence="1">
    <location>
        <begin position="272"/>
        <end position="299"/>
    </location>
</feature>
<name>A0A261Y1T0_9FUNG</name>
<organism evidence="4 5">
    <name type="scientific">Bifiguratus adelaidae</name>
    <dbReference type="NCBI Taxonomy" id="1938954"/>
    <lineage>
        <taxon>Eukaryota</taxon>
        <taxon>Fungi</taxon>
        <taxon>Fungi incertae sedis</taxon>
        <taxon>Mucoromycota</taxon>
        <taxon>Mucoromycotina</taxon>
        <taxon>Endogonomycetes</taxon>
        <taxon>Endogonales</taxon>
        <taxon>Endogonales incertae sedis</taxon>
        <taxon>Bifiguratus</taxon>
    </lineage>
</organism>
<feature type="transmembrane region" description="Helical" evidence="2">
    <location>
        <begin position="225"/>
        <end position="252"/>
    </location>
</feature>
<dbReference type="Proteomes" id="UP000242875">
    <property type="component" value="Unassembled WGS sequence"/>
</dbReference>
<keyword evidence="2" id="KW-1133">Transmembrane helix</keyword>
<keyword evidence="2" id="KW-0472">Membrane</keyword>
<accession>A0A261Y1T0</accession>
<evidence type="ECO:0000313" key="4">
    <source>
        <dbReference type="EMBL" id="OZJ04560.1"/>
    </source>
</evidence>
<keyword evidence="2" id="KW-0812">Transmembrane</keyword>
<feature type="region of interest" description="Disordered" evidence="1">
    <location>
        <begin position="388"/>
        <end position="413"/>
    </location>
</feature>
<feature type="chain" id="PRO_5012221504" description="Mid2 domain-containing protein" evidence="3">
    <location>
        <begin position="22"/>
        <end position="413"/>
    </location>
</feature>
<evidence type="ECO:0000256" key="2">
    <source>
        <dbReference type="SAM" id="Phobius"/>
    </source>
</evidence>
<comment type="caution">
    <text evidence="4">The sequence shown here is derived from an EMBL/GenBank/DDBJ whole genome shotgun (WGS) entry which is preliminary data.</text>
</comment>
<dbReference type="EMBL" id="MVBO01000036">
    <property type="protein sequence ID" value="OZJ04560.1"/>
    <property type="molecule type" value="Genomic_DNA"/>
</dbReference>
<evidence type="ECO:0000256" key="3">
    <source>
        <dbReference type="SAM" id="SignalP"/>
    </source>
</evidence>
<gene>
    <name evidence="4" type="ORF">BZG36_02703</name>
</gene>
<keyword evidence="5" id="KW-1185">Reference proteome</keyword>